<keyword evidence="2 4" id="KW-0697">Rotamase</keyword>
<feature type="chain" id="PRO_5044977438" description="Peptidyl-prolyl cis-trans isomerase" evidence="4">
    <location>
        <begin position="30"/>
        <end position="198"/>
    </location>
</feature>
<comment type="function">
    <text evidence="4">PPIases accelerate the folding of proteins. It catalyzes the cis-trans isomerization of proline imidic peptide bonds in oligopeptides.</text>
</comment>
<dbReference type="Pfam" id="PF00160">
    <property type="entry name" value="Pro_isomerase"/>
    <property type="match status" value="1"/>
</dbReference>
<comment type="caution">
    <text evidence="6">The sequence shown here is derived from an EMBL/GenBank/DDBJ whole genome shotgun (WGS) entry which is preliminary data.</text>
</comment>
<keyword evidence="4" id="KW-0732">Signal</keyword>
<feature type="signal peptide" evidence="4">
    <location>
        <begin position="1"/>
        <end position="29"/>
    </location>
</feature>
<dbReference type="InterPro" id="IPR044665">
    <property type="entry name" value="E_coli_cyclophilin_A-like"/>
</dbReference>
<dbReference type="Gene3D" id="2.40.100.10">
    <property type="entry name" value="Cyclophilin-like"/>
    <property type="match status" value="1"/>
</dbReference>
<keyword evidence="3 4" id="KW-0413">Isomerase</keyword>
<protein>
    <recommendedName>
        <fullName evidence="4">Peptidyl-prolyl cis-trans isomerase</fullName>
        <shortName evidence="4">PPIase</shortName>
        <ecNumber evidence="4">5.2.1.8</ecNumber>
    </recommendedName>
</protein>
<evidence type="ECO:0000259" key="5">
    <source>
        <dbReference type="PROSITE" id="PS50072"/>
    </source>
</evidence>
<dbReference type="PROSITE" id="PS50072">
    <property type="entry name" value="CSA_PPIASE_2"/>
    <property type="match status" value="1"/>
</dbReference>
<keyword evidence="7" id="KW-1185">Reference proteome</keyword>
<evidence type="ECO:0000256" key="1">
    <source>
        <dbReference type="ARBA" id="ARBA00007365"/>
    </source>
</evidence>
<evidence type="ECO:0000313" key="7">
    <source>
        <dbReference type="Proteomes" id="UP001595386"/>
    </source>
</evidence>
<name>A0ABV7B511_9GAMM</name>
<evidence type="ECO:0000256" key="3">
    <source>
        <dbReference type="ARBA" id="ARBA00023235"/>
    </source>
</evidence>
<dbReference type="EMBL" id="JBHRSQ010000009">
    <property type="protein sequence ID" value="MFC2991834.1"/>
    <property type="molecule type" value="Genomic_DNA"/>
</dbReference>
<dbReference type="PROSITE" id="PS00170">
    <property type="entry name" value="CSA_PPIASE_1"/>
    <property type="match status" value="1"/>
</dbReference>
<dbReference type="PRINTS" id="PR00153">
    <property type="entry name" value="CSAPPISMRASE"/>
</dbReference>
<dbReference type="CDD" id="cd01920">
    <property type="entry name" value="cyclophilin_EcCYP_like"/>
    <property type="match status" value="1"/>
</dbReference>
<dbReference type="InterPro" id="IPR020892">
    <property type="entry name" value="Cyclophilin-type_PPIase_CS"/>
</dbReference>
<sequence length="198" mass="21547">MVTRPVKRPLIPALLLAAALPWGVSTAQAEEATPDVILHTSHGAIGIELFQAEAPESVNNFLTYVQDGHYDGTIFHRVIDGFMVQGGGFDEEMRQKSTRDPITNEADNGLKNRRGTLAMARTGAPHSATAQFFINVGDNGFLDHVSPQSGQTWGYAVFGRVVEGMEVVDAIRRVPTGSRGPFQDVPREPVIIERAELP</sequence>
<dbReference type="RefSeq" id="WP_379756900.1">
    <property type="nucleotide sequence ID" value="NZ_JBHRSQ010000009.1"/>
</dbReference>
<feature type="domain" description="PPIase cyclophilin-type" evidence="5">
    <location>
        <begin position="39"/>
        <end position="197"/>
    </location>
</feature>
<proteinExistence type="inferred from homology"/>
<organism evidence="6 7">
    <name type="scientific">Halomonas tibetensis</name>
    <dbReference type="NCBI Taxonomy" id="2259590"/>
    <lineage>
        <taxon>Bacteria</taxon>
        <taxon>Pseudomonadati</taxon>
        <taxon>Pseudomonadota</taxon>
        <taxon>Gammaproteobacteria</taxon>
        <taxon>Oceanospirillales</taxon>
        <taxon>Halomonadaceae</taxon>
        <taxon>Halomonas</taxon>
    </lineage>
</organism>
<gene>
    <name evidence="6" type="ORF">ACFODV_07285</name>
</gene>
<dbReference type="PANTHER" id="PTHR43246">
    <property type="entry name" value="PEPTIDYL-PROLYL CIS-TRANS ISOMERASE CYP38, CHLOROPLASTIC"/>
    <property type="match status" value="1"/>
</dbReference>
<dbReference type="Proteomes" id="UP001595386">
    <property type="component" value="Unassembled WGS sequence"/>
</dbReference>
<dbReference type="EC" id="5.2.1.8" evidence="4"/>
<dbReference type="GO" id="GO:0016853">
    <property type="term" value="F:isomerase activity"/>
    <property type="evidence" value="ECO:0007669"/>
    <property type="project" value="UniProtKB-KW"/>
</dbReference>
<comment type="similarity">
    <text evidence="1 4">Belongs to the cyclophilin-type PPIase family.</text>
</comment>
<accession>A0ABV7B511</accession>
<reference evidence="7" key="1">
    <citation type="journal article" date="2019" name="Int. J. Syst. Evol. Microbiol.">
        <title>The Global Catalogue of Microorganisms (GCM) 10K type strain sequencing project: providing services to taxonomists for standard genome sequencing and annotation.</title>
        <authorList>
            <consortium name="The Broad Institute Genomics Platform"/>
            <consortium name="The Broad Institute Genome Sequencing Center for Infectious Disease"/>
            <person name="Wu L."/>
            <person name="Ma J."/>
        </authorList>
    </citation>
    <scope>NUCLEOTIDE SEQUENCE [LARGE SCALE GENOMIC DNA]</scope>
    <source>
        <strain evidence="7">KCTC 52660</strain>
    </source>
</reference>
<dbReference type="InterPro" id="IPR029000">
    <property type="entry name" value="Cyclophilin-like_dom_sf"/>
</dbReference>
<comment type="catalytic activity">
    <reaction evidence="4">
        <text>[protein]-peptidylproline (omega=180) = [protein]-peptidylproline (omega=0)</text>
        <dbReference type="Rhea" id="RHEA:16237"/>
        <dbReference type="Rhea" id="RHEA-COMP:10747"/>
        <dbReference type="Rhea" id="RHEA-COMP:10748"/>
        <dbReference type="ChEBI" id="CHEBI:83833"/>
        <dbReference type="ChEBI" id="CHEBI:83834"/>
        <dbReference type="EC" id="5.2.1.8"/>
    </reaction>
</comment>
<evidence type="ECO:0000313" key="6">
    <source>
        <dbReference type="EMBL" id="MFC2991834.1"/>
    </source>
</evidence>
<dbReference type="InterPro" id="IPR002130">
    <property type="entry name" value="Cyclophilin-type_PPIase_dom"/>
</dbReference>
<dbReference type="SUPFAM" id="SSF50891">
    <property type="entry name" value="Cyclophilin-like"/>
    <property type="match status" value="1"/>
</dbReference>
<evidence type="ECO:0000256" key="4">
    <source>
        <dbReference type="RuleBase" id="RU363019"/>
    </source>
</evidence>
<evidence type="ECO:0000256" key="2">
    <source>
        <dbReference type="ARBA" id="ARBA00023110"/>
    </source>
</evidence>